<evidence type="ECO:0000256" key="7">
    <source>
        <dbReference type="SAM" id="Phobius"/>
    </source>
</evidence>
<organism evidence="8 9">
    <name type="scientific">Electrophorus voltai</name>
    <dbReference type="NCBI Taxonomy" id="2609070"/>
    <lineage>
        <taxon>Eukaryota</taxon>
        <taxon>Metazoa</taxon>
        <taxon>Chordata</taxon>
        <taxon>Craniata</taxon>
        <taxon>Vertebrata</taxon>
        <taxon>Euteleostomi</taxon>
        <taxon>Actinopterygii</taxon>
        <taxon>Neopterygii</taxon>
        <taxon>Teleostei</taxon>
        <taxon>Ostariophysi</taxon>
        <taxon>Gymnotiformes</taxon>
        <taxon>Gymnotoidei</taxon>
        <taxon>Gymnotidae</taxon>
        <taxon>Electrophorus</taxon>
    </lineage>
</organism>
<dbReference type="Proteomes" id="UP001239994">
    <property type="component" value="Unassembled WGS sequence"/>
</dbReference>
<evidence type="ECO:0000256" key="3">
    <source>
        <dbReference type="ARBA" id="ARBA00022679"/>
    </source>
</evidence>
<keyword evidence="9" id="KW-1185">Reference proteome</keyword>
<evidence type="ECO:0000256" key="2">
    <source>
        <dbReference type="ARBA" id="ARBA00011982"/>
    </source>
</evidence>
<dbReference type="PANTHER" id="PTHR10912:SF9">
    <property type="entry name" value="ADP-RIBOSYL CYCLASE_CYCLIC ADP-RIBOSE HYDROLASE"/>
    <property type="match status" value="1"/>
</dbReference>
<dbReference type="Pfam" id="PF02267">
    <property type="entry name" value="Rib_hydrolayse"/>
    <property type="match status" value="1"/>
</dbReference>
<dbReference type="GO" id="GO:0061809">
    <property type="term" value="F:NAD+ nucleosidase activity, cyclic ADP-ribose generating"/>
    <property type="evidence" value="ECO:0007669"/>
    <property type="project" value="UniProtKB-EC"/>
</dbReference>
<dbReference type="Gene3D" id="1.20.82.10">
    <property type="entry name" value="ADP Ribosyl Cyclase, Chain A, domain 1"/>
    <property type="match status" value="1"/>
</dbReference>
<comment type="similarity">
    <text evidence="1">Belongs to the ADP-ribosyl cyclase family.</text>
</comment>
<dbReference type="EMBL" id="JAROKS010000001">
    <property type="protein sequence ID" value="KAK1806439.1"/>
    <property type="molecule type" value="Genomic_DNA"/>
</dbReference>
<keyword evidence="5" id="KW-0520">NAD</keyword>
<dbReference type="GO" id="GO:0016849">
    <property type="term" value="F:phosphorus-oxygen lyase activity"/>
    <property type="evidence" value="ECO:0007669"/>
    <property type="project" value="TreeGrafter"/>
</dbReference>
<dbReference type="EC" id="3.2.2.6" evidence="2"/>
<comment type="caution">
    <text evidence="8">The sequence shown here is derived from an EMBL/GenBank/DDBJ whole genome shotgun (WGS) entry which is preliminary data.</text>
</comment>
<reference evidence="8" key="1">
    <citation type="submission" date="2023-03" db="EMBL/GenBank/DDBJ databases">
        <title>Electrophorus voltai genome.</title>
        <authorList>
            <person name="Bian C."/>
        </authorList>
    </citation>
    <scope>NUCLEOTIDE SEQUENCE</scope>
    <source>
        <strain evidence="8">CB-2022</strain>
        <tissue evidence="8">Muscle</tissue>
    </source>
</reference>
<protein>
    <recommendedName>
        <fullName evidence="2">ADP-ribosyl cyclase/cyclic ADP-ribose hydrolase</fullName>
        <ecNumber evidence="2">3.2.2.6</ecNumber>
    </recommendedName>
</protein>
<evidence type="ECO:0000313" key="9">
    <source>
        <dbReference type="Proteomes" id="UP001239994"/>
    </source>
</evidence>
<keyword evidence="7" id="KW-0812">Transmembrane</keyword>
<evidence type="ECO:0000256" key="1">
    <source>
        <dbReference type="ARBA" id="ARBA00005406"/>
    </source>
</evidence>
<dbReference type="SUPFAM" id="SSF52309">
    <property type="entry name" value="N-(deoxy)ribosyltransferase-like"/>
    <property type="match status" value="1"/>
</dbReference>
<keyword evidence="7" id="KW-1133">Transmembrane helix</keyword>
<dbReference type="InterPro" id="IPR003193">
    <property type="entry name" value="ADP-ribosyl_cyclase"/>
</dbReference>
<dbReference type="PANTHER" id="PTHR10912">
    <property type="entry name" value="ADP-RIBOSYL CYCLASE"/>
    <property type="match status" value="1"/>
</dbReference>
<evidence type="ECO:0000256" key="6">
    <source>
        <dbReference type="ARBA" id="ARBA00023157"/>
    </source>
</evidence>
<dbReference type="Gene3D" id="3.40.50.720">
    <property type="entry name" value="NAD(P)-binding Rossmann-like Domain"/>
    <property type="match status" value="1"/>
</dbReference>
<evidence type="ECO:0000313" key="8">
    <source>
        <dbReference type="EMBL" id="KAK1806439.1"/>
    </source>
</evidence>
<sequence length="304" mass="34038">MSFEDVTNDSHRKRRYRFIFVGAVVLAIVIGLAVVLGVTVKNLKKPDSFKNVVIGKCETYLKENTNLSGYSDCETIWQVFEQAYVGRDPCDVPPEAYYPLINLVKNQLACNTMLFWSKTKTLVHEFTENRECLVTLEDTLLGFTFNELTWCSKNQSKETFTTDCPLWSYCVNNPVRSFWIKASANFAAIACGNVSTMLNGSLESPFSSTSIFGDVEVRNLDSTKVHSLTVLLVTKDTDMTTCENASFKDLQSALNPNITYNCREVPLTTVQGCISNLDIPCSDCFKKGSRRSGLVWNTAAKHSL</sequence>
<dbReference type="AlphaFoldDB" id="A0AAD8ZW68"/>
<evidence type="ECO:0000256" key="5">
    <source>
        <dbReference type="ARBA" id="ARBA00023027"/>
    </source>
</evidence>
<proteinExistence type="inferred from homology"/>
<keyword evidence="6" id="KW-1015">Disulfide bond</keyword>
<accession>A0AAD8ZW68</accession>
<dbReference type="GO" id="GO:0005886">
    <property type="term" value="C:plasma membrane"/>
    <property type="evidence" value="ECO:0007669"/>
    <property type="project" value="TreeGrafter"/>
</dbReference>
<keyword evidence="4" id="KW-0378">Hydrolase</keyword>
<gene>
    <name evidence="8" type="ORF">P4O66_004956</name>
</gene>
<dbReference type="GO" id="GO:0016740">
    <property type="term" value="F:transferase activity"/>
    <property type="evidence" value="ECO:0007669"/>
    <property type="project" value="UniProtKB-KW"/>
</dbReference>
<name>A0AAD8ZW68_9TELE</name>
<keyword evidence="3" id="KW-0808">Transferase</keyword>
<evidence type="ECO:0000256" key="4">
    <source>
        <dbReference type="ARBA" id="ARBA00022801"/>
    </source>
</evidence>
<dbReference type="GO" id="GO:0030890">
    <property type="term" value="P:positive regulation of B cell proliferation"/>
    <property type="evidence" value="ECO:0007669"/>
    <property type="project" value="TreeGrafter"/>
</dbReference>
<keyword evidence="7" id="KW-0472">Membrane</keyword>
<feature type="transmembrane region" description="Helical" evidence="7">
    <location>
        <begin position="18"/>
        <end position="40"/>
    </location>
</feature>